<keyword evidence="9 12" id="KW-0131">Cell cycle</keyword>
<dbReference type="PANTHER" id="PTHR24220:SF470">
    <property type="entry name" value="CELL DIVISION ATP-BINDING PROTEIN FTSE"/>
    <property type="match status" value="1"/>
</dbReference>
<evidence type="ECO:0000256" key="1">
    <source>
        <dbReference type="ARBA" id="ARBA00005417"/>
    </source>
</evidence>
<dbReference type="Gene3D" id="3.40.50.300">
    <property type="entry name" value="P-loop containing nucleotide triphosphate hydrolases"/>
    <property type="match status" value="1"/>
</dbReference>
<dbReference type="GO" id="GO:0005524">
    <property type="term" value="F:ATP binding"/>
    <property type="evidence" value="ECO:0007669"/>
    <property type="project" value="UniProtKB-UniRule"/>
</dbReference>
<keyword evidence="5 12" id="KW-0132">Cell division</keyword>
<evidence type="ECO:0000313" key="15">
    <source>
        <dbReference type="Proteomes" id="UP000195985"/>
    </source>
</evidence>
<organism evidence="14 15">
    <name type="scientific">Trichococcus pasteurii</name>
    <dbReference type="NCBI Taxonomy" id="43064"/>
    <lineage>
        <taxon>Bacteria</taxon>
        <taxon>Bacillati</taxon>
        <taxon>Bacillota</taxon>
        <taxon>Bacilli</taxon>
        <taxon>Lactobacillales</taxon>
        <taxon>Carnobacteriaceae</taxon>
        <taxon>Trichococcus</taxon>
    </lineage>
</organism>
<evidence type="ECO:0000313" key="14">
    <source>
        <dbReference type="EMBL" id="SLM52867.1"/>
    </source>
</evidence>
<feature type="domain" description="ABC transporter" evidence="13">
    <location>
        <begin position="4"/>
        <end position="239"/>
    </location>
</feature>
<dbReference type="GO" id="GO:0051301">
    <property type="term" value="P:cell division"/>
    <property type="evidence" value="ECO:0007669"/>
    <property type="project" value="UniProtKB-UniRule"/>
</dbReference>
<dbReference type="InterPro" id="IPR017871">
    <property type="entry name" value="ABC_transporter-like_CS"/>
</dbReference>
<proteinExistence type="inferred from homology"/>
<dbReference type="InterPro" id="IPR005286">
    <property type="entry name" value="Cell_div_FtsE"/>
</dbReference>
<evidence type="ECO:0000256" key="7">
    <source>
        <dbReference type="ARBA" id="ARBA00022840"/>
    </source>
</evidence>
<dbReference type="FunFam" id="3.40.50.300:FF:000056">
    <property type="entry name" value="Cell division ATP-binding protein FtsE"/>
    <property type="match status" value="1"/>
</dbReference>
<dbReference type="InterPro" id="IPR003593">
    <property type="entry name" value="AAA+_ATPase"/>
</dbReference>
<keyword evidence="15" id="KW-1185">Reference proteome</keyword>
<evidence type="ECO:0000256" key="8">
    <source>
        <dbReference type="ARBA" id="ARBA00023136"/>
    </source>
</evidence>
<dbReference type="PANTHER" id="PTHR24220">
    <property type="entry name" value="IMPORT ATP-BINDING PROTEIN"/>
    <property type="match status" value="1"/>
</dbReference>
<dbReference type="AlphaFoldDB" id="A0A1W1IIP2"/>
<dbReference type="Pfam" id="PF00005">
    <property type="entry name" value="ABC_tran"/>
    <property type="match status" value="1"/>
</dbReference>
<dbReference type="PROSITE" id="PS00211">
    <property type="entry name" value="ABC_TRANSPORTER_1"/>
    <property type="match status" value="1"/>
</dbReference>
<keyword evidence="8 12" id="KW-0472">Membrane</keyword>
<evidence type="ECO:0000256" key="12">
    <source>
        <dbReference type="RuleBase" id="RU365094"/>
    </source>
</evidence>
<evidence type="ECO:0000256" key="9">
    <source>
        <dbReference type="ARBA" id="ARBA00023306"/>
    </source>
</evidence>
<evidence type="ECO:0000256" key="4">
    <source>
        <dbReference type="ARBA" id="ARBA00022475"/>
    </source>
</evidence>
<evidence type="ECO:0000259" key="13">
    <source>
        <dbReference type="PROSITE" id="PS50893"/>
    </source>
</evidence>
<comment type="function">
    <text evidence="11">Part of the ABC transporter FtsEX involved in cellular division. Has ATPase activity. Essential for cell division and viability.</text>
</comment>
<dbReference type="GO" id="GO:0016887">
    <property type="term" value="F:ATP hydrolysis activity"/>
    <property type="evidence" value="ECO:0007669"/>
    <property type="project" value="InterPro"/>
</dbReference>
<dbReference type="STRING" id="43064.SAMN04488086_11064"/>
<evidence type="ECO:0000256" key="2">
    <source>
        <dbReference type="ARBA" id="ARBA00020019"/>
    </source>
</evidence>
<evidence type="ECO:0000256" key="3">
    <source>
        <dbReference type="ARBA" id="ARBA00022448"/>
    </source>
</evidence>
<dbReference type="GO" id="GO:0005886">
    <property type="term" value="C:plasma membrane"/>
    <property type="evidence" value="ECO:0007669"/>
    <property type="project" value="UniProtKB-SubCell"/>
</dbReference>
<evidence type="ECO:0000256" key="5">
    <source>
        <dbReference type="ARBA" id="ARBA00022618"/>
    </source>
</evidence>
<keyword evidence="3" id="KW-0813">Transport</keyword>
<dbReference type="SMART" id="SM00382">
    <property type="entry name" value="AAA"/>
    <property type="match status" value="1"/>
</dbReference>
<reference evidence="15" key="1">
    <citation type="submission" date="2016-04" db="EMBL/GenBank/DDBJ databases">
        <authorList>
            <person name="Strepis N."/>
        </authorList>
    </citation>
    <scope>NUCLEOTIDE SEQUENCE [LARGE SCALE GENOMIC DNA]</scope>
</reference>
<accession>A0A1W1IIP2</accession>
<dbReference type="PROSITE" id="PS50893">
    <property type="entry name" value="ABC_TRANSPORTER_2"/>
    <property type="match status" value="1"/>
</dbReference>
<comment type="subcellular location">
    <subcellularLocation>
        <location evidence="12">Cell membrane</location>
        <topology evidence="12">Peripheral membrane protein</topology>
        <orientation evidence="12">Cytoplasmic side</orientation>
    </subcellularLocation>
</comment>
<dbReference type="GO" id="GO:0022857">
    <property type="term" value="F:transmembrane transporter activity"/>
    <property type="evidence" value="ECO:0007669"/>
    <property type="project" value="TreeGrafter"/>
</dbReference>
<dbReference type="InterPro" id="IPR015854">
    <property type="entry name" value="ABC_transpr_LolD-like"/>
</dbReference>
<dbReference type="Proteomes" id="UP000195985">
    <property type="component" value="Unassembled WGS sequence"/>
</dbReference>
<dbReference type="InterPro" id="IPR027417">
    <property type="entry name" value="P-loop_NTPase"/>
</dbReference>
<dbReference type="EMBL" id="FWEY01000009">
    <property type="protein sequence ID" value="SLM52867.1"/>
    <property type="molecule type" value="Genomic_DNA"/>
</dbReference>
<dbReference type="InterPro" id="IPR003439">
    <property type="entry name" value="ABC_transporter-like_ATP-bd"/>
</dbReference>
<evidence type="ECO:0000256" key="11">
    <source>
        <dbReference type="ARBA" id="ARBA00055994"/>
    </source>
</evidence>
<keyword evidence="6 12" id="KW-0547">Nucleotide-binding</keyword>
<keyword evidence="4 12" id="KW-1003">Cell membrane</keyword>
<name>A0A1W1IIP2_9LACT</name>
<dbReference type="OrthoDB" id="9791546at2"/>
<dbReference type="SUPFAM" id="SSF52540">
    <property type="entry name" value="P-loop containing nucleoside triphosphate hydrolases"/>
    <property type="match status" value="1"/>
</dbReference>
<sequence>MAIIEVAGVTKEYPRGITSLKDVSVTIEAGEFVYVLGASGSGKSSFIKLLYRDIKPTKGTVTVCGHNVGKMKNHVIHHLRREIGIVFQDCKLLTGKTVFENIAFALEVMGEDPEAIADKVHRSLETVGLADKANSYPDQLSGGEKQRVAIARAVVHSPKIILADEPTGNLDPRTSLEIFRLFYRINKSGTTILMATHDQGIIEKFRFRVLEMKNGHLIKDQEKKEQNTLQYDFKEKEYFIV</sequence>
<evidence type="ECO:0000256" key="10">
    <source>
        <dbReference type="ARBA" id="ARBA00049360"/>
    </source>
</evidence>
<comment type="subunit">
    <text evidence="12">Homodimer. Forms a membrane-associated complex with FtsX.</text>
</comment>
<comment type="catalytic activity">
    <reaction evidence="10">
        <text>ATP + H2O = ADP + phosphate + H(+)</text>
        <dbReference type="Rhea" id="RHEA:13065"/>
        <dbReference type="ChEBI" id="CHEBI:15377"/>
        <dbReference type="ChEBI" id="CHEBI:15378"/>
        <dbReference type="ChEBI" id="CHEBI:30616"/>
        <dbReference type="ChEBI" id="CHEBI:43474"/>
        <dbReference type="ChEBI" id="CHEBI:456216"/>
    </reaction>
</comment>
<dbReference type="NCBIfam" id="TIGR02673">
    <property type="entry name" value="FtsE"/>
    <property type="match status" value="1"/>
</dbReference>
<protein>
    <recommendedName>
        <fullName evidence="2 12">Cell division ATP-binding protein FtsE</fullName>
    </recommendedName>
</protein>
<dbReference type="RefSeq" id="WP_086943605.1">
    <property type="nucleotide sequence ID" value="NZ_FONM01000010.1"/>
</dbReference>
<keyword evidence="7 12" id="KW-0067">ATP-binding</keyword>
<evidence type="ECO:0000256" key="6">
    <source>
        <dbReference type="ARBA" id="ARBA00022741"/>
    </source>
</evidence>
<comment type="similarity">
    <text evidence="1 12">Belongs to the ABC transporter superfamily.</text>
</comment>
<gene>
    <name evidence="12" type="primary">ftsE</name>
    <name evidence="14" type="ORF">TPAS_2575</name>
</gene>